<dbReference type="PANTHER" id="PTHR33442">
    <property type="entry name" value="TRANS-3-HYDROXY-L-PROLINE DEHYDRATASE"/>
    <property type="match status" value="1"/>
</dbReference>
<comment type="caution">
    <text evidence="2">The sequence shown here is derived from an EMBL/GenBank/DDBJ whole genome shotgun (WGS) entry which is preliminary data.</text>
</comment>
<dbReference type="RefSeq" id="WP_189585094.1">
    <property type="nucleotide sequence ID" value="NZ_BMZR01000003.1"/>
</dbReference>
<proteinExistence type="inferred from homology"/>
<sequence>MSSILFNFKIIDSHTGGEPTRMVYDGFPELVGDTLQDKLQYFKQNFDHLRQSIILEPRGNDVLVGALLFPATNPKATASVIFFNNAGYLGMCGHGTIGVIVSLAYQRKISAGVHWLETPVGLVKATLHDDGSCSVQNVPSYRYKKQVDVHVPELGLIRGDIAWGGNWFFLVSEHGQDIQANNVEKLTQVTMQIKQALIAANITGKNGGEIDHIELFADSDDDQVDSKNFVLCPGSAYDRSPCGTGTSAKLACLAADNRLAPEQLWQQQGIVGSVFTGSYQHATELNTELNTDLSTKLNNAAGTAYPAQTIIPTIRGHAYVCAETTLIVQEDDPFKWGIPS</sequence>
<keyword evidence="3" id="KW-1185">Reference proteome</keyword>
<name>A0ABQ3GTJ6_9GAMM</name>
<protein>
    <submittedName>
        <fullName evidence="2">Hydroxyproline-2-epimerase</fullName>
    </submittedName>
</protein>
<organism evidence="2 3">
    <name type="scientific">Psychrobacter glaciei</name>
    <dbReference type="NCBI Taxonomy" id="619771"/>
    <lineage>
        <taxon>Bacteria</taxon>
        <taxon>Pseudomonadati</taxon>
        <taxon>Pseudomonadota</taxon>
        <taxon>Gammaproteobacteria</taxon>
        <taxon>Moraxellales</taxon>
        <taxon>Moraxellaceae</taxon>
        <taxon>Psychrobacter</taxon>
    </lineage>
</organism>
<evidence type="ECO:0000313" key="2">
    <source>
        <dbReference type="EMBL" id="GHD34085.1"/>
    </source>
</evidence>
<dbReference type="Pfam" id="PF05544">
    <property type="entry name" value="Pro_racemase"/>
    <property type="match status" value="1"/>
</dbReference>
<dbReference type="PIRSF" id="PIRSF029792">
    <property type="entry name" value="Pro_racemase"/>
    <property type="match status" value="1"/>
</dbReference>
<dbReference type="SUPFAM" id="SSF54506">
    <property type="entry name" value="Diaminopimelate epimerase-like"/>
    <property type="match status" value="1"/>
</dbReference>
<dbReference type="EMBL" id="BMZR01000003">
    <property type="protein sequence ID" value="GHD34085.1"/>
    <property type="molecule type" value="Genomic_DNA"/>
</dbReference>
<dbReference type="InterPro" id="IPR008794">
    <property type="entry name" value="Pro_racemase_fam"/>
</dbReference>
<comment type="similarity">
    <text evidence="1">Belongs to the proline racemase family.</text>
</comment>
<reference evidence="3" key="1">
    <citation type="journal article" date="2019" name="Int. J. Syst. Evol. Microbiol.">
        <title>The Global Catalogue of Microorganisms (GCM) 10K type strain sequencing project: providing services to taxonomists for standard genome sequencing and annotation.</title>
        <authorList>
            <consortium name="The Broad Institute Genomics Platform"/>
            <consortium name="The Broad Institute Genome Sequencing Center for Infectious Disease"/>
            <person name="Wu L."/>
            <person name="Ma J."/>
        </authorList>
    </citation>
    <scope>NUCLEOTIDE SEQUENCE [LARGE SCALE GENOMIC DNA]</scope>
    <source>
        <strain evidence="3">KCTC 42280</strain>
    </source>
</reference>
<dbReference type="Proteomes" id="UP000610203">
    <property type="component" value="Unassembled WGS sequence"/>
</dbReference>
<evidence type="ECO:0000313" key="3">
    <source>
        <dbReference type="Proteomes" id="UP000610203"/>
    </source>
</evidence>
<dbReference type="SFLD" id="SFLDS00028">
    <property type="entry name" value="Proline_Racemase"/>
    <property type="match status" value="1"/>
</dbReference>
<evidence type="ECO:0000256" key="1">
    <source>
        <dbReference type="ARBA" id="ARBA00007529"/>
    </source>
</evidence>
<gene>
    <name evidence="2" type="ORF">GCM10016272_19040</name>
</gene>
<dbReference type="PANTHER" id="PTHR33442:SF1">
    <property type="entry name" value="TRANS-3-HYDROXY-L-PROLINE DEHYDRATASE"/>
    <property type="match status" value="1"/>
</dbReference>
<accession>A0ABQ3GTJ6</accession>
<dbReference type="Gene3D" id="3.10.310.10">
    <property type="entry name" value="Diaminopimelate Epimerase, Chain A, domain 1"/>
    <property type="match status" value="2"/>
</dbReference>